<evidence type="ECO:0000259" key="7">
    <source>
        <dbReference type="Pfam" id="PF10341"/>
    </source>
</evidence>
<dbReference type="EMBL" id="LVVM01006237">
    <property type="protein sequence ID" value="OJA08685.1"/>
    <property type="molecule type" value="Genomic_DNA"/>
</dbReference>
<dbReference type="Pfam" id="PF10341">
    <property type="entry name" value="TPP1"/>
    <property type="match status" value="1"/>
</dbReference>
<evidence type="ECO:0000256" key="6">
    <source>
        <dbReference type="SAM" id="MobiDB-lite"/>
    </source>
</evidence>
<keyword evidence="9" id="KW-1185">Reference proteome</keyword>
<dbReference type="InterPro" id="IPR019437">
    <property type="entry name" value="TPP1/Est3"/>
</dbReference>
<dbReference type="GO" id="GO:0007004">
    <property type="term" value="P:telomere maintenance via telomerase"/>
    <property type="evidence" value="ECO:0007669"/>
    <property type="project" value="InterPro"/>
</dbReference>
<dbReference type="GO" id="GO:0005697">
    <property type="term" value="C:telomerase holoenzyme complex"/>
    <property type="evidence" value="ECO:0007669"/>
    <property type="project" value="InterPro"/>
</dbReference>
<feature type="region of interest" description="Disordered" evidence="6">
    <location>
        <begin position="542"/>
        <end position="562"/>
    </location>
</feature>
<feature type="compositionally biased region" description="Basic residues" evidence="6">
    <location>
        <begin position="381"/>
        <end position="391"/>
    </location>
</feature>
<accession>A0A1J8PIA4</accession>
<feature type="compositionally biased region" description="Basic and acidic residues" evidence="6">
    <location>
        <begin position="186"/>
        <end position="213"/>
    </location>
</feature>
<feature type="compositionally biased region" description="Low complexity" evidence="6">
    <location>
        <begin position="368"/>
        <end position="380"/>
    </location>
</feature>
<sequence length="800" mass="88194">MSDSIPSQWISQHIIKVAETFGKSFTEVPIDAITPDRMKRVQIIEFLTYNENTTIWGRVSDKESVIPVCFTKAAVSQYMKEVHGRRLTEAKNAVFCIGQLRPIFVQIPVGNNRPKFTEELHIALEVGDVKYIGPALGVCGSPQDVELNTKVKGWVRGLRRGGDGGDVLKCKKQDRRDIVNSPPPIHEIRSVPDHPEEHPKPQVRQPEHSEPPVRIVDPMREFRKRWMPVKPGRLAYTEPCVDDKVKDEQPQLGQLPVQESRTPDVMSVVPKSQPCTPPRRLTPEQDIDEQTTPRISEWSPSVRGSPAGVLPCSQPNDHETAEALADENLGLPEPFTPPATSSRPPTPAQRVRRPSTSKIRSTPTPYNSSFMPAPSSSSAMHIRRTMMRKIPHPGLPPSPTNRSGSTQILVPNSDTSGTQSQSQSQSQNHSQSHPRSQLLSQSESHRPAFPSQLTQEFKPGETSTPAVVNQGRRASKILSGDRASSPGITVSDVREGLGHNVYEPPGTSSDARQAIETSVIEVTETDVHAVNGADVAVLRGVSSQVPEEPSNESKPITASSPVPLHSPLHSLFSGSSRPSASKSRLIPHVISRATSPHPAEPIASTSRALLHDAEAWKQPSFMSARKSKSRGAELNEKPYKTHKRKRLSPSPSSPFTSQKRRKFLQEKTIEPHPIQPANEDEKSTSSSVSNEKANYAMESIIASNLRKESSSIKQVSLSGVSTDINQSQEASSGPQQPGYKKRKPRLLGFQADFDHIPVDVEAPNPRMTMRQIRTILLRTGRIRTLGDEVTRDGSIYSRSD</sequence>
<evidence type="ECO:0000313" key="9">
    <source>
        <dbReference type="Proteomes" id="UP000183567"/>
    </source>
</evidence>
<dbReference type="GO" id="GO:0042162">
    <property type="term" value="F:telomeric DNA binding"/>
    <property type="evidence" value="ECO:0007669"/>
    <property type="project" value="InterPro"/>
</dbReference>
<feature type="region of interest" description="Disordered" evidence="6">
    <location>
        <begin position="329"/>
        <end position="511"/>
    </location>
</feature>
<dbReference type="AlphaFoldDB" id="A0A1J8PIA4"/>
<feature type="domain" description="Shelterin complex subunit TPP1/Est3" evidence="7">
    <location>
        <begin position="37"/>
        <end position="101"/>
    </location>
</feature>
<evidence type="ECO:0000256" key="1">
    <source>
        <dbReference type="ARBA" id="ARBA00004123"/>
    </source>
</evidence>
<evidence type="ECO:0000313" key="8">
    <source>
        <dbReference type="EMBL" id="OJA08685.1"/>
    </source>
</evidence>
<reference evidence="8 9" key="1">
    <citation type="submission" date="2016-03" db="EMBL/GenBank/DDBJ databases">
        <title>Comparative genomics of the ectomycorrhizal sister species Rhizopogon vinicolor and Rhizopogon vesiculosus (Basidiomycota: Boletales) reveals a divergence of the mating type B locus.</title>
        <authorList>
            <person name="Mujic A.B."/>
            <person name="Kuo A."/>
            <person name="Tritt A."/>
            <person name="Lipzen A."/>
            <person name="Chen C."/>
            <person name="Johnson J."/>
            <person name="Sharma A."/>
            <person name="Barry K."/>
            <person name="Grigoriev I.V."/>
            <person name="Spatafora J.W."/>
        </authorList>
    </citation>
    <scope>NUCLEOTIDE SEQUENCE [LARGE SCALE GENOMIC DNA]</scope>
    <source>
        <strain evidence="8 9">AM-OR11-056</strain>
    </source>
</reference>
<feature type="region of interest" description="Disordered" evidence="6">
    <location>
        <begin position="171"/>
        <end position="213"/>
    </location>
</feature>
<gene>
    <name evidence="8" type="ORF">AZE42_01178</name>
</gene>
<feature type="compositionally biased region" description="Basic and acidic residues" evidence="6">
    <location>
        <begin position="630"/>
        <end position="639"/>
    </location>
</feature>
<feature type="region of interest" description="Disordered" evidence="6">
    <location>
        <begin position="722"/>
        <end position="741"/>
    </location>
</feature>
<feature type="compositionally biased region" description="Polar residues" evidence="6">
    <location>
        <begin position="451"/>
        <end position="467"/>
    </location>
</feature>
<evidence type="ECO:0000256" key="4">
    <source>
        <dbReference type="ARBA" id="ARBA00022895"/>
    </source>
</evidence>
<dbReference type="Proteomes" id="UP000183567">
    <property type="component" value="Unassembled WGS sequence"/>
</dbReference>
<evidence type="ECO:0000256" key="2">
    <source>
        <dbReference type="ARBA" id="ARBA00004574"/>
    </source>
</evidence>
<evidence type="ECO:0000256" key="3">
    <source>
        <dbReference type="ARBA" id="ARBA00022454"/>
    </source>
</evidence>
<feature type="compositionally biased region" description="Low complexity" evidence="6">
    <location>
        <begin position="419"/>
        <end position="437"/>
    </location>
</feature>
<comment type="caution">
    <text evidence="8">The sequence shown here is derived from an EMBL/GenBank/DDBJ whole genome shotgun (WGS) entry which is preliminary data.</text>
</comment>
<evidence type="ECO:0000256" key="5">
    <source>
        <dbReference type="ARBA" id="ARBA00023242"/>
    </source>
</evidence>
<name>A0A1J8PIA4_9AGAM</name>
<dbReference type="GO" id="GO:0000781">
    <property type="term" value="C:chromosome, telomeric region"/>
    <property type="evidence" value="ECO:0007669"/>
    <property type="project" value="UniProtKB-SubCell"/>
</dbReference>
<keyword evidence="5" id="KW-0539">Nucleus</keyword>
<feature type="region of interest" description="Disordered" evidence="6">
    <location>
        <begin position="620"/>
        <end position="690"/>
    </location>
</feature>
<feature type="compositionally biased region" description="Polar residues" evidence="6">
    <location>
        <begin position="356"/>
        <end position="367"/>
    </location>
</feature>
<keyword evidence="3" id="KW-0158">Chromosome</keyword>
<organism evidence="8 9">
    <name type="scientific">Rhizopogon vesiculosus</name>
    <dbReference type="NCBI Taxonomy" id="180088"/>
    <lineage>
        <taxon>Eukaryota</taxon>
        <taxon>Fungi</taxon>
        <taxon>Dikarya</taxon>
        <taxon>Basidiomycota</taxon>
        <taxon>Agaricomycotina</taxon>
        <taxon>Agaricomycetes</taxon>
        <taxon>Agaricomycetidae</taxon>
        <taxon>Boletales</taxon>
        <taxon>Suillineae</taxon>
        <taxon>Rhizopogonaceae</taxon>
        <taxon>Rhizopogon</taxon>
    </lineage>
</organism>
<protein>
    <recommendedName>
        <fullName evidence="7">Shelterin complex subunit TPP1/Est3 domain-containing protein</fullName>
    </recommendedName>
</protein>
<feature type="region of interest" description="Disordered" evidence="6">
    <location>
        <begin position="247"/>
        <end position="316"/>
    </location>
</feature>
<dbReference type="OrthoDB" id="3144405at2759"/>
<keyword evidence="4" id="KW-0779">Telomere</keyword>
<comment type="subcellular location">
    <subcellularLocation>
        <location evidence="2">Chromosome</location>
        <location evidence="2">Telomere</location>
    </subcellularLocation>
    <subcellularLocation>
        <location evidence="1">Nucleus</location>
    </subcellularLocation>
</comment>
<proteinExistence type="predicted"/>
<feature type="compositionally biased region" description="Polar residues" evidence="6">
    <location>
        <begin position="400"/>
        <end position="418"/>
    </location>
</feature>
<feature type="compositionally biased region" description="Polar residues" evidence="6">
    <location>
        <begin position="722"/>
        <end position="735"/>
    </location>
</feature>